<sequence length="95" mass="10163">EPAQPGRVRPPAARPRWRHGGGHAGAVLPDCRLGGLRLPRLARRPARGHRVDAADRDAARDGRLSLPDRAALRSGRAGPRRPRHGGAADDRQGAL</sequence>
<dbReference type="AlphaFoldDB" id="A0A6J4JZ99"/>
<proteinExistence type="predicted"/>
<feature type="region of interest" description="Disordered" evidence="1">
    <location>
        <begin position="1"/>
        <end position="30"/>
    </location>
</feature>
<dbReference type="EMBL" id="CADCTT010000028">
    <property type="protein sequence ID" value="CAA9291401.1"/>
    <property type="molecule type" value="Genomic_DNA"/>
</dbReference>
<gene>
    <name evidence="2" type="ORF">AVDCRST_MAG61-199</name>
</gene>
<protein>
    <submittedName>
        <fullName evidence="2">Uncharacterized protein</fullName>
    </submittedName>
</protein>
<feature type="non-terminal residue" evidence="2">
    <location>
        <position position="1"/>
    </location>
</feature>
<name>A0A6J4JZ99_9ACTN</name>
<feature type="non-terminal residue" evidence="2">
    <location>
        <position position="95"/>
    </location>
</feature>
<feature type="region of interest" description="Disordered" evidence="1">
    <location>
        <begin position="44"/>
        <end position="95"/>
    </location>
</feature>
<feature type="compositionally biased region" description="Basic and acidic residues" evidence="1">
    <location>
        <begin position="86"/>
        <end position="95"/>
    </location>
</feature>
<evidence type="ECO:0000313" key="2">
    <source>
        <dbReference type="EMBL" id="CAA9291401.1"/>
    </source>
</evidence>
<feature type="compositionally biased region" description="Basic and acidic residues" evidence="1">
    <location>
        <begin position="49"/>
        <end position="63"/>
    </location>
</feature>
<organism evidence="2">
    <name type="scientific">uncultured Friedmanniella sp</name>
    <dbReference type="NCBI Taxonomy" id="335381"/>
    <lineage>
        <taxon>Bacteria</taxon>
        <taxon>Bacillati</taxon>
        <taxon>Actinomycetota</taxon>
        <taxon>Actinomycetes</taxon>
        <taxon>Propionibacteriales</taxon>
        <taxon>Nocardioidaceae</taxon>
        <taxon>Friedmanniella</taxon>
        <taxon>environmental samples</taxon>
    </lineage>
</organism>
<feature type="compositionally biased region" description="Low complexity" evidence="1">
    <location>
        <begin position="1"/>
        <end position="11"/>
    </location>
</feature>
<evidence type="ECO:0000256" key="1">
    <source>
        <dbReference type="SAM" id="MobiDB-lite"/>
    </source>
</evidence>
<reference evidence="2" key="1">
    <citation type="submission" date="2020-02" db="EMBL/GenBank/DDBJ databases">
        <authorList>
            <person name="Meier V. D."/>
        </authorList>
    </citation>
    <scope>NUCLEOTIDE SEQUENCE</scope>
    <source>
        <strain evidence="2">AVDCRST_MAG61</strain>
    </source>
</reference>
<accession>A0A6J4JZ99</accession>